<proteinExistence type="predicted"/>
<sequence length="99" mass="10908">MVNKQCAVLKPLGALGLAPAMTQEEYFSHSKNLLLLHRCASFAANKMAQTTFGPFYCLALGRASLGEEVTKLRAKASSISYFLHTKRQGNHPLPLILFQ</sequence>
<protein>
    <submittedName>
        <fullName evidence="1">Uncharacterized protein</fullName>
    </submittedName>
</protein>
<keyword evidence="2" id="KW-1185">Reference proteome</keyword>
<name>A0ABW4QED8_9BACL</name>
<accession>A0ABW4QED8</accession>
<gene>
    <name evidence="1" type="ORF">ACFSDB_03350</name>
</gene>
<dbReference type="Proteomes" id="UP001597273">
    <property type="component" value="Unassembled WGS sequence"/>
</dbReference>
<comment type="caution">
    <text evidence="1">The sequence shown here is derived from an EMBL/GenBank/DDBJ whole genome shotgun (WGS) entry which is preliminary data.</text>
</comment>
<evidence type="ECO:0000313" key="2">
    <source>
        <dbReference type="Proteomes" id="UP001597273"/>
    </source>
</evidence>
<dbReference type="EMBL" id="JBHUFW010000004">
    <property type="protein sequence ID" value="MFD1861946.1"/>
    <property type="molecule type" value="Genomic_DNA"/>
</dbReference>
<dbReference type="RefSeq" id="WP_204890997.1">
    <property type="nucleotide sequence ID" value="NZ_JBHUFW010000004.1"/>
</dbReference>
<evidence type="ECO:0000313" key="1">
    <source>
        <dbReference type="EMBL" id="MFD1861946.1"/>
    </source>
</evidence>
<organism evidence="1 2">
    <name type="scientific">Planococcus chinensis</name>
    <dbReference type="NCBI Taxonomy" id="272917"/>
    <lineage>
        <taxon>Bacteria</taxon>
        <taxon>Bacillati</taxon>
        <taxon>Bacillota</taxon>
        <taxon>Bacilli</taxon>
        <taxon>Bacillales</taxon>
        <taxon>Caryophanaceae</taxon>
        <taxon>Planococcus</taxon>
    </lineage>
</organism>
<reference evidence="2" key="1">
    <citation type="journal article" date="2019" name="Int. J. Syst. Evol. Microbiol.">
        <title>The Global Catalogue of Microorganisms (GCM) 10K type strain sequencing project: providing services to taxonomists for standard genome sequencing and annotation.</title>
        <authorList>
            <consortium name="The Broad Institute Genomics Platform"/>
            <consortium name="The Broad Institute Genome Sequencing Center for Infectious Disease"/>
            <person name="Wu L."/>
            <person name="Ma J."/>
        </authorList>
    </citation>
    <scope>NUCLEOTIDE SEQUENCE [LARGE SCALE GENOMIC DNA]</scope>
    <source>
        <strain evidence="2">CGMCC 1.15475</strain>
    </source>
</reference>